<dbReference type="InterPro" id="IPR018247">
    <property type="entry name" value="EF_Hand_1_Ca_BS"/>
</dbReference>
<evidence type="ECO:0000256" key="2">
    <source>
        <dbReference type="SAM" id="MobiDB-lite"/>
    </source>
</evidence>
<evidence type="ECO:0000313" key="6">
    <source>
        <dbReference type="Proteomes" id="UP000006906"/>
    </source>
</evidence>
<sequence length="1104" mass="108672">MKAASDWPLHWGSSHVTTRVCVLPPCSSSLSPSSPPPVRLSYPPRPLRAEALERCQVAVVVLSQALLESPTWPLERRILAARLAAPPDTATWPGPPLAGVVLAVREAVAEVLRAASAPGPVDADGGGGGGGGGGGLLAAAGLCLVPDPPPVHLHPAHVHADPESLLAAALAAGAGGDLSFLGGPAGTGTGTGVGGYGSPSSSLGGGFPGPGSGLAGSGGRRESSLGASLGVGISPGSTSLATHLLASRANAPVAPGAAAAAAHMLPAAHVQRPVEDWTMYDTVVWLASLGRSMAKWSPGFLALAVDGPLLAVAEPEDLRAGCGVAPPAARAALAEALAGALARAPELLPSRLLLPGPAGPATPLPPEAAVLPAAQRGAVLMDVFRYYDTDHSGDLDPTELGRLVLGCGLRLGEERLKDVLDDYDDDADGRLCALEDLLKDTAELDEAAAAAPWDTPRATPDADLMAQVTLQQQLLRPPRASDASFAASEASSAPSMAKSICIVGSRRPSGAGPDTYNAPPKTAFGGRPHARGHNIAAPEEAAVSASNSALDPFGDGGGGPPSIIGEDESGAQVRLIDFTAPRPRTQALGAEASTSSMGGAGAGGGGGGGGFAAAQARAKAALKATVGGGRGGGAAASSSGVSVSGGGGGGFSCNSESGVGINIVGGGATSGVPSRAGGRGVLKRAQSSASFAWGVPPRLSANFAAGGGNAPVVTVPAGSGVAAALALQRPPRPGGRPAPLLPLPAAAASDQQSIGSDSAPWTGAITPRAVRTGRRHVLSPEALAAADVDAATLLRPELGDMELREALNRVLDSLDLRRAGIVEVQHLRAALASSGPFHLLTPLHTQLLSELAEAQAQLPAEATRTAASAAAAAAGGGGGGKQSVTVRGGGGLKGAGTAARQAPSHSALQVTAKGVMGGAATAGAGVAAGRRGPALASGGLGEALVGMEVAAAPYTAAAVEAVNRLQSTLMAVVYGERGMSPMLRQLYRQSAGADDPLELLAAGGPRVQAAAAEAALGALLAVAEVPPSALVLAALLPGHQQPDEAEADEDEEDYGAGGGGGGGGGGGSRSTPLSLHSARRYPQAWASVTAHVLHVYQTLLQKCG</sequence>
<dbReference type="InterPro" id="IPR001660">
    <property type="entry name" value="SAM"/>
</dbReference>
<feature type="domain" description="EF-hand" evidence="4">
    <location>
        <begin position="375"/>
        <end position="410"/>
    </location>
</feature>
<dbReference type="PROSITE" id="PS00018">
    <property type="entry name" value="EF_HAND_1"/>
    <property type="match status" value="1"/>
</dbReference>
<evidence type="ECO:0000313" key="5">
    <source>
        <dbReference type="EMBL" id="PNW71214.1"/>
    </source>
</evidence>
<dbReference type="GO" id="GO:0005509">
    <property type="term" value="F:calcium ion binding"/>
    <property type="evidence" value="ECO:0007669"/>
    <property type="project" value="InterPro"/>
</dbReference>
<dbReference type="Proteomes" id="UP000006906">
    <property type="component" value="Chromosome 16"/>
</dbReference>
<dbReference type="InterPro" id="IPR013761">
    <property type="entry name" value="SAM/pointed_sf"/>
</dbReference>
<feature type="compositionally biased region" description="Gly residues" evidence="2">
    <location>
        <begin position="874"/>
        <end position="894"/>
    </location>
</feature>
<proteinExistence type="predicted"/>
<dbReference type="Gene3D" id="1.10.238.10">
    <property type="entry name" value="EF-hand"/>
    <property type="match status" value="1"/>
</dbReference>
<dbReference type="Gramene" id="PNW71214">
    <property type="protein sequence ID" value="PNW71214"/>
    <property type="gene ID" value="CHLRE_16g693204v5"/>
</dbReference>
<dbReference type="ExpressionAtlas" id="A0A2K3CSE6">
    <property type="expression patterns" value="baseline"/>
</dbReference>
<evidence type="ECO:0000259" key="4">
    <source>
        <dbReference type="PROSITE" id="PS50222"/>
    </source>
</evidence>
<gene>
    <name evidence="5" type="ORF">CHLRE_16g693204v5</name>
</gene>
<dbReference type="InterPro" id="IPR011992">
    <property type="entry name" value="EF-hand-dom_pair"/>
</dbReference>
<evidence type="ECO:0008006" key="7">
    <source>
        <dbReference type="Google" id="ProtNLM"/>
    </source>
</evidence>
<dbReference type="EMBL" id="CM008977">
    <property type="protein sequence ID" value="PNW71214.1"/>
    <property type="molecule type" value="Genomic_DNA"/>
</dbReference>
<evidence type="ECO:0000256" key="1">
    <source>
        <dbReference type="ARBA" id="ARBA00022837"/>
    </source>
</evidence>
<dbReference type="RefSeq" id="XP_042915325.1">
    <property type="nucleotide sequence ID" value="XM_043071756.1"/>
</dbReference>
<keyword evidence="1" id="KW-0106">Calcium</keyword>
<organism evidence="5 6">
    <name type="scientific">Chlamydomonas reinhardtii</name>
    <name type="common">Chlamydomonas smithii</name>
    <dbReference type="NCBI Taxonomy" id="3055"/>
    <lineage>
        <taxon>Eukaryota</taxon>
        <taxon>Viridiplantae</taxon>
        <taxon>Chlorophyta</taxon>
        <taxon>core chlorophytes</taxon>
        <taxon>Chlorophyceae</taxon>
        <taxon>CS clade</taxon>
        <taxon>Chlamydomonadales</taxon>
        <taxon>Chlamydomonadaceae</taxon>
        <taxon>Chlamydomonas</taxon>
    </lineage>
</organism>
<dbReference type="AlphaFoldDB" id="A0A2K3CSE6"/>
<protein>
    <recommendedName>
        <fullName evidence="7">EF-hand domain-containing protein</fullName>
    </recommendedName>
</protein>
<accession>A0A2K3CSE6</accession>
<dbReference type="InParanoid" id="A0A2K3CSE6"/>
<keyword evidence="6" id="KW-1185">Reference proteome</keyword>
<reference evidence="5 6" key="1">
    <citation type="journal article" date="2007" name="Science">
        <title>The Chlamydomonas genome reveals the evolution of key animal and plant functions.</title>
        <authorList>
            <person name="Merchant S.S."/>
            <person name="Prochnik S.E."/>
            <person name="Vallon O."/>
            <person name="Harris E.H."/>
            <person name="Karpowicz S.J."/>
            <person name="Witman G.B."/>
            <person name="Terry A."/>
            <person name="Salamov A."/>
            <person name="Fritz-Laylin L.K."/>
            <person name="Marechal-Drouard L."/>
            <person name="Marshall W.F."/>
            <person name="Qu L.H."/>
            <person name="Nelson D.R."/>
            <person name="Sanderfoot A.A."/>
            <person name="Spalding M.H."/>
            <person name="Kapitonov V.V."/>
            <person name="Ren Q."/>
            <person name="Ferris P."/>
            <person name="Lindquist E."/>
            <person name="Shapiro H."/>
            <person name="Lucas S.M."/>
            <person name="Grimwood J."/>
            <person name="Schmutz J."/>
            <person name="Cardol P."/>
            <person name="Cerutti H."/>
            <person name="Chanfreau G."/>
            <person name="Chen C.L."/>
            <person name="Cognat V."/>
            <person name="Croft M.T."/>
            <person name="Dent R."/>
            <person name="Dutcher S."/>
            <person name="Fernandez E."/>
            <person name="Fukuzawa H."/>
            <person name="Gonzalez-Ballester D."/>
            <person name="Gonzalez-Halphen D."/>
            <person name="Hallmann A."/>
            <person name="Hanikenne M."/>
            <person name="Hippler M."/>
            <person name="Inwood W."/>
            <person name="Jabbari K."/>
            <person name="Kalanon M."/>
            <person name="Kuras R."/>
            <person name="Lefebvre P.A."/>
            <person name="Lemaire S.D."/>
            <person name="Lobanov A.V."/>
            <person name="Lohr M."/>
            <person name="Manuell A."/>
            <person name="Meier I."/>
            <person name="Mets L."/>
            <person name="Mittag M."/>
            <person name="Mittelmeier T."/>
            <person name="Moroney J.V."/>
            <person name="Moseley J."/>
            <person name="Napoli C."/>
            <person name="Nedelcu A.M."/>
            <person name="Niyogi K."/>
            <person name="Novoselov S.V."/>
            <person name="Paulsen I.T."/>
            <person name="Pazour G."/>
            <person name="Purton S."/>
            <person name="Ral J.P."/>
            <person name="Riano-Pachon D.M."/>
            <person name="Riekhof W."/>
            <person name="Rymarquis L."/>
            <person name="Schroda M."/>
            <person name="Stern D."/>
            <person name="Umen J."/>
            <person name="Willows R."/>
            <person name="Wilson N."/>
            <person name="Zimmer S.L."/>
            <person name="Allmer J."/>
            <person name="Balk J."/>
            <person name="Bisova K."/>
            <person name="Chen C.J."/>
            <person name="Elias M."/>
            <person name="Gendler K."/>
            <person name="Hauser C."/>
            <person name="Lamb M.R."/>
            <person name="Ledford H."/>
            <person name="Long J.C."/>
            <person name="Minagawa J."/>
            <person name="Page M.D."/>
            <person name="Pan J."/>
            <person name="Pootakham W."/>
            <person name="Roje S."/>
            <person name="Rose A."/>
            <person name="Stahlberg E."/>
            <person name="Terauchi A.M."/>
            <person name="Yang P."/>
            <person name="Ball S."/>
            <person name="Bowler C."/>
            <person name="Dieckmann C.L."/>
            <person name="Gladyshev V.N."/>
            <person name="Green P."/>
            <person name="Jorgensen R."/>
            <person name="Mayfield S."/>
            <person name="Mueller-Roeber B."/>
            <person name="Rajamani S."/>
            <person name="Sayre R.T."/>
            <person name="Brokstein P."/>
            <person name="Dubchak I."/>
            <person name="Goodstein D."/>
            <person name="Hornick L."/>
            <person name="Huang Y.W."/>
            <person name="Jhaveri J."/>
            <person name="Luo Y."/>
            <person name="Martinez D."/>
            <person name="Ngau W.C."/>
            <person name="Otillar B."/>
            <person name="Poliakov A."/>
            <person name="Porter A."/>
            <person name="Szajkowski L."/>
            <person name="Werner G."/>
            <person name="Zhou K."/>
            <person name="Grigoriev I.V."/>
            <person name="Rokhsar D.S."/>
            <person name="Grossman A.R."/>
        </authorList>
    </citation>
    <scope>NUCLEOTIDE SEQUENCE [LARGE SCALE GENOMIC DNA]</scope>
    <source>
        <strain evidence="6">CC-503</strain>
    </source>
</reference>
<feature type="region of interest" description="Disordered" evidence="2">
    <location>
        <begin position="1042"/>
        <end position="1075"/>
    </location>
</feature>
<feature type="region of interest" description="Disordered" evidence="2">
    <location>
        <begin position="539"/>
        <end position="566"/>
    </location>
</feature>
<dbReference type="SUPFAM" id="SSF47473">
    <property type="entry name" value="EF-hand"/>
    <property type="match status" value="1"/>
</dbReference>
<dbReference type="GeneID" id="5724852"/>
<dbReference type="KEGG" id="cre:CHLRE_16g693204v5"/>
<feature type="compositionally biased region" description="Acidic residues" evidence="2">
    <location>
        <begin position="1043"/>
        <end position="1054"/>
    </location>
</feature>
<dbReference type="PROSITE" id="PS50222">
    <property type="entry name" value="EF_HAND_2"/>
    <property type="match status" value="1"/>
</dbReference>
<dbReference type="OrthoDB" id="539894at2759"/>
<name>A0A2K3CSE6_CHLRE</name>
<evidence type="ECO:0000259" key="3">
    <source>
        <dbReference type="PROSITE" id="PS50105"/>
    </source>
</evidence>
<feature type="region of interest" description="Disordered" evidence="2">
    <location>
        <begin position="872"/>
        <end position="904"/>
    </location>
</feature>
<dbReference type="InterPro" id="IPR002048">
    <property type="entry name" value="EF_hand_dom"/>
</dbReference>
<dbReference type="PROSITE" id="PS50105">
    <property type="entry name" value="SAM_DOMAIN"/>
    <property type="match status" value="1"/>
</dbReference>
<dbReference type="Pfam" id="PF13202">
    <property type="entry name" value="EF-hand_5"/>
    <property type="match status" value="1"/>
</dbReference>
<feature type="compositionally biased region" description="Gly residues" evidence="2">
    <location>
        <begin position="1055"/>
        <end position="1068"/>
    </location>
</feature>
<feature type="domain" description="SAM" evidence="3">
    <location>
        <begin position="277"/>
        <end position="343"/>
    </location>
</feature>
<dbReference type="Gene3D" id="1.10.150.50">
    <property type="entry name" value="Transcription Factor, Ets-1"/>
    <property type="match status" value="1"/>
</dbReference>